<proteinExistence type="predicted"/>
<comment type="caution">
    <text evidence="1">The sequence shown here is derived from an EMBL/GenBank/DDBJ whole genome shotgun (WGS) entry which is preliminary data.</text>
</comment>
<reference evidence="1 2" key="1">
    <citation type="submission" date="2017-05" db="EMBL/GenBank/DDBJ databases">
        <authorList>
            <person name="Varghese N."/>
            <person name="Submissions S."/>
        </authorList>
    </citation>
    <scope>NUCLEOTIDE SEQUENCE [LARGE SCALE GENOMIC DNA]</scope>
    <source>
        <strain evidence="1 2">DSM 26001</strain>
    </source>
</reference>
<protein>
    <submittedName>
        <fullName evidence="1">Uncharacterized protein</fullName>
    </submittedName>
</protein>
<dbReference type="Proteomes" id="UP001158049">
    <property type="component" value="Unassembled WGS sequence"/>
</dbReference>
<dbReference type="EMBL" id="FXUL01000009">
    <property type="protein sequence ID" value="SMP63055.1"/>
    <property type="molecule type" value="Genomic_DNA"/>
</dbReference>
<accession>A0ABY1Q8K0</accession>
<organism evidence="1 2">
    <name type="scientific">Noviherbaspirillum suwonense</name>
    <dbReference type="NCBI Taxonomy" id="1224511"/>
    <lineage>
        <taxon>Bacteria</taxon>
        <taxon>Pseudomonadati</taxon>
        <taxon>Pseudomonadota</taxon>
        <taxon>Betaproteobacteria</taxon>
        <taxon>Burkholderiales</taxon>
        <taxon>Oxalobacteraceae</taxon>
        <taxon>Noviherbaspirillum</taxon>
    </lineage>
</organism>
<keyword evidence="2" id="KW-1185">Reference proteome</keyword>
<evidence type="ECO:0000313" key="2">
    <source>
        <dbReference type="Proteomes" id="UP001158049"/>
    </source>
</evidence>
<name>A0ABY1Q8K0_9BURK</name>
<evidence type="ECO:0000313" key="1">
    <source>
        <dbReference type="EMBL" id="SMP63055.1"/>
    </source>
</evidence>
<gene>
    <name evidence="1" type="ORF">SAMN06295970_10912</name>
</gene>
<sequence>MQAMAAGHFAAQRAVLARAARSPGGTLWILGNAGAAGKVRWRPGDQVAAAQARSMFDRLCSHGYRAFAIGPTRPARCILHFDAASTQLMLVPGPATGWEDCDAAAWTASIDEAGSLLRSWVGALLSKPAAGMQQPRRDSQLRASREALAVLLRVLSPRQRQSLRESGCFMLVGGASGLRYRVRSEGAANIEQLDAHGDVAYRLRIAPACELALPGWLAMQALHLQDPETEYPFLSAAQVFPAKG</sequence>